<sequence>MKKLIFVMLLALQYTYAQKTAAVDSSTVENLNEVVITANRGKAKRSEVPVAITKLSTKLIQETKATSAFEIVNKTPGVMMTNLGNEQHGMSIRQPMGLSPYYLYLEDGLPIRPLGVFNHNALLEMNPFNLQNLEVIKGPASSLYGPEAVGGTINFITVKPSRDPEFKVGIQADQYGYRNLQAFGSATIGKFSFAIAGASTDQTNSWLTFSDYNKNNLNAKFQYNFSNSLRLISSTFYGQYYSDMTGSVNEQDFNNRSYKSTTDFTYRKSEALRSRLTLEKEWTENSQTVVTVYHRDNKLGQNPSYGIRWNPTSSATNDPTKATGEINSNDFKSYGIVAQHTQGFSFLNSKLIAGTTYDRSPNDYFSHQIKLQANRNPDGKTVNNYQILEVRPDLRISNYNATIYNNSGYVQYNFQTLSKVTVTTGARYDYIKIDYINNINATSGAKTYDQLTFKAGINYNPLTTLGFYANYSQGFSPPSVTTLFRPKPGITPVQFYTDLDAANFSNYEIGGYNSLLKNKLILDFALYLLDGRNELLSIRQPDNSTDTQSAGKTSHRGIELGLQYNPSSQLAFRLGGTYARHEFIDFTVSRRSTDAVQKLDGFDMPSAPRWIANSELNYYPKWFPNFRAALECQNVSSWFQNQINTVSYAGYTLFNARLGYRYKQVEIFTNIMNLTDKLYATNVSRGNATIDQATYTAAAPRIFMMGLQYNLSLKK</sequence>
<keyword evidence="11 12" id="KW-0998">Cell outer membrane</keyword>
<evidence type="ECO:0000256" key="11">
    <source>
        <dbReference type="ARBA" id="ARBA00023237"/>
    </source>
</evidence>
<dbReference type="RefSeq" id="WP_166137171.1">
    <property type="nucleotide sequence ID" value="NZ_JAAOBY010000006.1"/>
</dbReference>
<evidence type="ECO:0000256" key="2">
    <source>
        <dbReference type="ARBA" id="ARBA00022448"/>
    </source>
</evidence>
<keyword evidence="3 12" id="KW-1134">Transmembrane beta strand</keyword>
<dbReference type="Pfam" id="PF07715">
    <property type="entry name" value="Plug"/>
    <property type="match status" value="1"/>
</dbReference>
<dbReference type="Gene3D" id="2.170.130.10">
    <property type="entry name" value="TonB-dependent receptor, plug domain"/>
    <property type="match status" value="1"/>
</dbReference>
<feature type="chain" id="PRO_5045400183" evidence="14">
    <location>
        <begin position="20"/>
        <end position="715"/>
    </location>
</feature>
<feature type="domain" description="TonB-dependent receptor plug" evidence="16">
    <location>
        <begin position="45"/>
        <end position="152"/>
    </location>
</feature>
<evidence type="ECO:0000256" key="3">
    <source>
        <dbReference type="ARBA" id="ARBA00022452"/>
    </source>
</evidence>
<keyword evidence="18" id="KW-1185">Reference proteome</keyword>
<gene>
    <name evidence="17" type="ORF">H8R26_10865</name>
</gene>
<keyword evidence="5 12" id="KW-0812">Transmembrane</keyword>
<keyword evidence="8" id="KW-0406">Ion transport</keyword>
<evidence type="ECO:0000256" key="9">
    <source>
        <dbReference type="ARBA" id="ARBA00023077"/>
    </source>
</evidence>
<evidence type="ECO:0000256" key="6">
    <source>
        <dbReference type="ARBA" id="ARBA00022729"/>
    </source>
</evidence>
<dbReference type="Pfam" id="PF00593">
    <property type="entry name" value="TonB_dep_Rec_b-barrel"/>
    <property type="match status" value="1"/>
</dbReference>
<dbReference type="CDD" id="cd01347">
    <property type="entry name" value="ligand_gated_channel"/>
    <property type="match status" value="1"/>
</dbReference>
<keyword evidence="17" id="KW-0675">Receptor</keyword>
<proteinExistence type="inferred from homology"/>
<comment type="caution">
    <text evidence="17">The sequence shown here is derived from an EMBL/GenBank/DDBJ whole genome shotgun (WGS) entry which is preliminary data.</text>
</comment>
<evidence type="ECO:0000256" key="8">
    <source>
        <dbReference type="ARBA" id="ARBA00023065"/>
    </source>
</evidence>
<evidence type="ECO:0000313" key="18">
    <source>
        <dbReference type="Proteomes" id="UP000621670"/>
    </source>
</evidence>
<dbReference type="Gene3D" id="2.40.170.20">
    <property type="entry name" value="TonB-dependent receptor, beta-barrel domain"/>
    <property type="match status" value="1"/>
</dbReference>
<evidence type="ECO:0000256" key="4">
    <source>
        <dbReference type="ARBA" id="ARBA00022496"/>
    </source>
</evidence>
<dbReference type="PANTHER" id="PTHR32552:SF68">
    <property type="entry name" value="FERRICHROME OUTER MEMBRANE TRANSPORTER_PHAGE RECEPTOR"/>
    <property type="match status" value="1"/>
</dbReference>
<name>A0ABR7JHE5_9FLAO</name>
<evidence type="ECO:0000256" key="14">
    <source>
        <dbReference type="SAM" id="SignalP"/>
    </source>
</evidence>
<evidence type="ECO:0000256" key="10">
    <source>
        <dbReference type="ARBA" id="ARBA00023136"/>
    </source>
</evidence>
<evidence type="ECO:0000256" key="7">
    <source>
        <dbReference type="ARBA" id="ARBA00023004"/>
    </source>
</evidence>
<dbReference type="InterPro" id="IPR012910">
    <property type="entry name" value="Plug_dom"/>
</dbReference>
<dbReference type="PROSITE" id="PS52016">
    <property type="entry name" value="TONB_DEPENDENT_REC_3"/>
    <property type="match status" value="1"/>
</dbReference>
<evidence type="ECO:0000256" key="5">
    <source>
        <dbReference type="ARBA" id="ARBA00022692"/>
    </source>
</evidence>
<keyword evidence="6 14" id="KW-0732">Signal</keyword>
<keyword evidence="7" id="KW-0408">Iron</keyword>
<keyword evidence="9 13" id="KW-0798">TonB box</keyword>
<keyword evidence="2 12" id="KW-0813">Transport</keyword>
<dbReference type="InterPro" id="IPR037066">
    <property type="entry name" value="Plug_dom_sf"/>
</dbReference>
<dbReference type="InterPro" id="IPR000531">
    <property type="entry name" value="Beta-barrel_TonB"/>
</dbReference>
<reference evidence="17 18" key="1">
    <citation type="submission" date="2020-08" db="EMBL/GenBank/DDBJ databases">
        <title>Description of novel Flavobacterium F-400 isolate.</title>
        <authorList>
            <person name="Saticioglu I."/>
            <person name="Duman M."/>
            <person name="Altun S."/>
        </authorList>
    </citation>
    <scope>NUCLEOTIDE SEQUENCE [LARGE SCALE GENOMIC DNA]</scope>
    <source>
        <strain evidence="17 18">F-400</strain>
    </source>
</reference>
<dbReference type="EMBL" id="JACRUM010000006">
    <property type="protein sequence ID" value="MBC5863924.1"/>
    <property type="molecule type" value="Genomic_DNA"/>
</dbReference>
<comment type="similarity">
    <text evidence="12 13">Belongs to the TonB-dependent receptor family.</text>
</comment>
<dbReference type="Proteomes" id="UP000621670">
    <property type="component" value="Unassembled WGS sequence"/>
</dbReference>
<organism evidence="17 18">
    <name type="scientific">Flavobacterium turcicum</name>
    <dbReference type="NCBI Taxonomy" id="2764718"/>
    <lineage>
        <taxon>Bacteria</taxon>
        <taxon>Pseudomonadati</taxon>
        <taxon>Bacteroidota</taxon>
        <taxon>Flavobacteriia</taxon>
        <taxon>Flavobacteriales</taxon>
        <taxon>Flavobacteriaceae</taxon>
        <taxon>Flavobacterium</taxon>
    </lineage>
</organism>
<dbReference type="SUPFAM" id="SSF56935">
    <property type="entry name" value="Porins"/>
    <property type="match status" value="1"/>
</dbReference>
<dbReference type="InterPro" id="IPR039426">
    <property type="entry name" value="TonB-dep_rcpt-like"/>
</dbReference>
<feature type="signal peptide" evidence="14">
    <location>
        <begin position="1"/>
        <end position="19"/>
    </location>
</feature>
<comment type="subcellular location">
    <subcellularLocation>
        <location evidence="1 12">Cell outer membrane</location>
        <topology evidence="1 12">Multi-pass membrane protein</topology>
    </subcellularLocation>
</comment>
<evidence type="ECO:0000256" key="13">
    <source>
        <dbReference type="RuleBase" id="RU003357"/>
    </source>
</evidence>
<evidence type="ECO:0000256" key="1">
    <source>
        <dbReference type="ARBA" id="ARBA00004571"/>
    </source>
</evidence>
<evidence type="ECO:0000259" key="15">
    <source>
        <dbReference type="Pfam" id="PF00593"/>
    </source>
</evidence>
<dbReference type="PANTHER" id="PTHR32552">
    <property type="entry name" value="FERRICHROME IRON RECEPTOR-RELATED"/>
    <property type="match status" value="1"/>
</dbReference>
<keyword evidence="4" id="KW-0410">Iron transport</keyword>
<protein>
    <submittedName>
        <fullName evidence="17">TonB-dependent receptor</fullName>
    </submittedName>
</protein>
<evidence type="ECO:0000256" key="12">
    <source>
        <dbReference type="PROSITE-ProRule" id="PRU01360"/>
    </source>
</evidence>
<accession>A0ABR7JHE5</accession>
<dbReference type="InterPro" id="IPR036942">
    <property type="entry name" value="Beta-barrel_TonB_sf"/>
</dbReference>
<keyword evidence="10 12" id="KW-0472">Membrane</keyword>
<feature type="domain" description="TonB-dependent receptor-like beta-barrel" evidence="15">
    <location>
        <begin position="385"/>
        <end position="674"/>
    </location>
</feature>
<evidence type="ECO:0000259" key="16">
    <source>
        <dbReference type="Pfam" id="PF07715"/>
    </source>
</evidence>
<evidence type="ECO:0000313" key="17">
    <source>
        <dbReference type="EMBL" id="MBC5863924.1"/>
    </source>
</evidence>